<protein>
    <recommendedName>
        <fullName evidence="3">Oxidoreductase, NAD-binding domain protein</fullName>
    </recommendedName>
</protein>
<evidence type="ECO:0000313" key="2">
    <source>
        <dbReference type="Proteomes" id="UP000245133"/>
    </source>
</evidence>
<keyword evidence="2" id="KW-1185">Reference proteome</keyword>
<evidence type="ECO:0008006" key="3">
    <source>
        <dbReference type="Google" id="ProtNLM"/>
    </source>
</evidence>
<dbReference type="Gene3D" id="3.30.360.10">
    <property type="entry name" value="Dihydrodipicolinate Reductase, domain 2"/>
    <property type="match status" value="1"/>
</dbReference>
<evidence type="ECO:0000313" key="1">
    <source>
        <dbReference type="EMBL" id="GBF48805.1"/>
    </source>
</evidence>
<dbReference type="InterPro" id="IPR051450">
    <property type="entry name" value="Gfo/Idh/MocA_Oxidoreductases"/>
</dbReference>
<dbReference type="AlphaFoldDB" id="A0A2P2DVZ9"/>
<comment type="caution">
    <text evidence="1">The sequence shown here is derived from an EMBL/GenBank/DDBJ whole genome shotgun (WGS) entry which is preliminary data.</text>
</comment>
<dbReference type="SUPFAM" id="SSF51735">
    <property type="entry name" value="NAD(P)-binding Rossmann-fold domains"/>
    <property type="match status" value="1"/>
</dbReference>
<organism evidence="1 2">
    <name type="scientific">Leptospira ryugenii</name>
    <dbReference type="NCBI Taxonomy" id="1917863"/>
    <lineage>
        <taxon>Bacteria</taxon>
        <taxon>Pseudomonadati</taxon>
        <taxon>Spirochaetota</taxon>
        <taxon>Spirochaetia</taxon>
        <taxon>Leptospirales</taxon>
        <taxon>Leptospiraceae</taxon>
        <taxon>Leptospira</taxon>
    </lineage>
</organism>
<accession>A0A2P2DVZ9</accession>
<dbReference type="PANTHER" id="PTHR43377:SF1">
    <property type="entry name" value="BILIVERDIN REDUCTASE A"/>
    <property type="match status" value="1"/>
</dbReference>
<sequence length="330" mass="37465">MALNQEKSDILVIGCGYMALEYHKVLQTLGYSATYLGRGKSKADLFFEKTGVHPLLGGIESVPVAELTKYKFAINSVNIENLYTSSVQLLKAGIKFLLIEKPGALELTELKELQSLATAMNAKVFIAYNRRFYSSVAFIQNYIRSVEPVESFHFEFTEWTHLINPEDYSPSVMKHWLLSNSSHVIDLAFHLGGWPSQMAAFSKETSVNWADQSNFVGSGISEKGALFSYQANWIGPGRWSVEIITKSKRFFLKPMEKLFVQNSGSVNLEEITIDNQKDLDYKPGLYQMVQSFLSLNESELCTLENQIKHFEIYSMIMTGKHRLNEEKYGI</sequence>
<dbReference type="EMBL" id="BFBB01000002">
    <property type="protein sequence ID" value="GBF48805.1"/>
    <property type="molecule type" value="Genomic_DNA"/>
</dbReference>
<name>A0A2P2DVZ9_9LEPT</name>
<dbReference type="InterPro" id="IPR036291">
    <property type="entry name" value="NAD(P)-bd_dom_sf"/>
</dbReference>
<gene>
    <name evidence="1" type="ORF">LPTSP4_03050</name>
</gene>
<dbReference type="RefSeq" id="WP_108973005.1">
    <property type="nucleotide sequence ID" value="NZ_BFBB01000002.1"/>
</dbReference>
<dbReference type="Gene3D" id="3.40.50.720">
    <property type="entry name" value="NAD(P)-binding Rossmann-like Domain"/>
    <property type="match status" value="1"/>
</dbReference>
<proteinExistence type="predicted"/>
<reference evidence="1 2" key="1">
    <citation type="submission" date="2018-02" db="EMBL/GenBank/DDBJ databases">
        <title>Novel Leptospira species isolated from soil and water in Japan.</title>
        <authorList>
            <person name="Nakao R."/>
            <person name="Masuzawa T."/>
        </authorList>
    </citation>
    <scope>NUCLEOTIDE SEQUENCE [LARGE SCALE GENOMIC DNA]</scope>
    <source>
        <strain evidence="1 2">YH101</strain>
    </source>
</reference>
<dbReference type="OrthoDB" id="9793050at2"/>
<dbReference type="Proteomes" id="UP000245133">
    <property type="component" value="Unassembled WGS sequence"/>
</dbReference>
<dbReference type="PANTHER" id="PTHR43377">
    <property type="entry name" value="BILIVERDIN REDUCTASE A"/>
    <property type="match status" value="1"/>
</dbReference>